<dbReference type="SUPFAM" id="SSF88659">
    <property type="entry name" value="Sigma3 and sigma4 domains of RNA polymerase sigma factors"/>
    <property type="match status" value="1"/>
</dbReference>
<sequence>MGDERSDGGHDGFDDWYVQAFPQVRGALALAIGDADLAEEAAAEAFTRALVSWRKVHALDSPTGWVYATALNHVRSTLRRLRLERRHQQRLRAGPRSYQPPPEPEPALWRAVAELPPRTREAVALRYVADLSEAQVAAVMGVSAGTVAATLHQARRRLAQILADDVDKERTR</sequence>
<keyword evidence="3" id="KW-0731">Sigma factor</keyword>
<dbReference type="CDD" id="cd06171">
    <property type="entry name" value="Sigma70_r4"/>
    <property type="match status" value="1"/>
</dbReference>
<evidence type="ECO:0000256" key="5">
    <source>
        <dbReference type="ARBA" id="ARBA00023163"/>
    </source>
</evidence>
<gene>
    <name evidence="7" type="ORF">G1H10_30355</name>
</gene>
<evidence type="ECO:0000259" key="6">
    <source>
        <dbReference type="Pfam" id="PF08281"/>
    </source>
</evidence>
<reference evidence="7 8" key="1">
    <citation type="submission" date="2020-02" db="EMBL/GenBank/DDBJ databases">
        <authorList>
            <person name="Li X.-J."/>
            <person name="Han X.-M."/>
        </authorList>
    </citation>
    <scope>NUCLEOTIDE SEQUENCE [LARGE SCALE GENOMIC DNA]</scope>
    <source>
        <strain evidence="7 8">CCTCC AB 2017055</strain>
    </source>
</reference>
<proteinExistence type="inferred from homology"/>
<comment type="caution">
    <text evidence="7">The sequence shown here is derived from an EMBL/GenBank/DDBJ whole genome shotgun (WGS) entry which is preliminary data.</text>
</comment>
<keyword evidence="5" id="KW-0804">Transcription</keyword>
<keyword evidence="8" id="KW-1185">Reference proteome</keyword>
<dbReference type="GO" id="GO:0016987">
    <property type="term" value="F:sigma factor activity"/>
    <property type="evidence" value="ECO:0007669"/>
    <property type="project" value="UniProtKB-KW"/>
</dbReference>
<dbReference type="InterPro" id="IPR039425">
    <property type="entry name" value="RNA_pol_sigma-70-like"/>
</dbReference>
<dbReference type="InterPro" id="IPR014284">
    <property type="entry name" value="RNA_pol_sigma-70_dom"/>
</dbReference>
<evidence type="ECO:0000256" key="4">
    <source>
        <dbReference type="ARBA" id="ARBA00023125"/>
    </source>
</evidence>
<dbReference type="PANTHER" id="PTHR43133:SF8">
    <property type="entry name" value="RNA POLYMERASE SIGMA FACTOR HI_1459-RELATED"/>
    <property type="match status" value="1"/>
</dbReference>
<dbReference type="AlphaFoldDB" id="A0A6L9SH00"/>
<keyword evidence="4" id="KW-0238">DNA-binding</keyword>
<dbReference type="Proteomes" id="UP000475214">
    <property type="component" value="Unassembled WGS sequence"/>
</dbReference>
<accession>A0A6L9SH00</accession>
<dbReference type="Gene3D" id="1.10.1740.10">
    <property type="match status" value="1"/>
</dbReference>
<dbReference type="SUPFAM" id="SSF88946">
    <property type="entry name" value="Sigma2 domain of RNA polymerase sigma factors"/>
    <property type="match status" value="1"/>
</dbReference>
<evidence type="ECO:0000256" key="2">
    <source>
        <dbReference type="ARBA" id="ARBA00023015"/>
    </source>
</evidence>
<dbReference type="InterPro" id="IPR013324">
    <property type="entry name" value="RNA_pol_sigma_r3/r4-like"/>
</dbReference>
<dbReference type="Gene3D" id="1.10.10.10">
    <property type="entry name" value="Winged helix-like DNA-binding domain superfamily/Winged helix DNA-binding domain"/>
    <property type="match status" value="1"/>
</dbReference>
<dbReference type="InterPro" id="IPR036388">
    <property type="entry name" value="WH-like_DNA-bd_sf"/>
</dbReference>
<dbReference type="GO" id="GO:0003677">
    <property type="term" value="F:DNA binding"/>
    <property type="evidence" value="ECO:0007669"/>
    <property type="project" value="UniProtKB-KW"/>
</dbReference>
<dbReference type="InterPro" id="IPR013325">
    <property type="entry name" value="RNA_pol_sigma_r2"/>
</dbReference>
<evidence type="ECO:0000256" key="3">
    <source>
        <dbReference type="ARBA" id="ARBA00023082"/>
    </source>
</evidence>
<feature type="domain" description="RNA polymerase sigma factor 70 region 4 type 2" evidence="6">
    <location>
        <begin position="107"/>
        <end position="158"/>
    </location>
</feature>
<protein>
    <submittedName>
        <fullName evidence="7">Sigma-70 family RNA polymerase sigma factor</fullName>
    </submittedName>
</protein>
<dbReference type="EMBL" id="JAAGOA010000035">
    <property type="protein sequence ID" value="NEE04479.1"/>
    <property type="molecule type" value="Genomic_DNA"/>
</dbReference>
<dbReference type="Pfam" id="PF08281">
    <property type="entry name" value="Sigma70_r4_2"/>
    <property type="match status" value="1"/>
</dbReference>
<evidence type="ECO:0000313" key="8">
    <source>
        <dbReference type="Proteomes" id="UP000475214"/>
    </source>
</evidence>
<evidence type="ECO:0000313" key="7">
    <source>
        <dbReference type="EMBL" id="NEE04479.1"/>
    </source>
</evidence>
<organism evidence="7 8">
    <name type="scientific">Phytoactinopolyspora halotolerans</name>
    <dbReference type="NCBI Taxonomy" id="1981512"/>
    <lineage>
        <taxon>Bacteria</taxon>
        <taxon>Bacillati</taxon>
        <taxon>Actinomycetota</taxon>
        <taxon>Actinomycetes</taxon>
        <taxon>Jiangellales</taxon>
        <taxon>Jiangellaceae</taxon>
        <taxon>Phytoactinopolyspora</taxon>
    </lineage>
</organism>
<dbReference type="InterPro" id="IPR013249">
    <property type="entry name" value="RNA_pol_sigma70_r4_t2"/>
</dbReference>
<evidence type="ECO:0000256" key="1">
    <source>
        <dbReference type="ARBA" id="ARBA00010641"/>
    </source>
</evidence>
<dbReference type="NCBIfam" id="TIGR02937">
    <property type="entry name" value="sigma70-ECF"/>
    <property type="match status" value="1"/>
</dbReference>
<name>A0A6L9SH00_9ACTN</name>
<dbReference type="RefSeq" id="WP_163745028.1">
    <property type="nucleotide sequence ID" value="NZ_JAAGOA010000035.1"/>
</dbReference>
<comment type="similarity">
    <text evidence="1">Belongs to the sigma-70 factor family. ECF subfamily.</text>
</comment>
<keyword evidence="2" id="KW-0805">Transcription regulation</keyword>
<dbReference type="GO" id="GO:0006352">
    <property type="term" value="P:DNA-templated transcription initiation"/>
    <property type="evidence" value="ECO:0007669"/>
    <property type="project" value="InterPro"/>
</dbReference>
<dbReference type="PANTHER" id="PTHR43133">
    <property type="entry name" value="RNA POLYMERASE ECF-TYPE SIGMA FACTO"/>
    <property type="match status" value="1"/>
</dbReference>